<dbReference type="Gene3D" id="3.30.420.10">
    <property type="entry name" value="Ribonuclease H-like superfamily/Ribonuclease H"/>
    <property type="match status" value="1"/>
</dbReference>
<dbReference type="InterPro" id="IPR036397">
    <property type="entry name" value="RNaseH_sf"/>
</dbReference>
<dbReference type="InterPro" id="IPR013103">
    <property type="entry name" value="RVT_2"/>
</dbReference>
<dbReference type="InterPro" id="IPR039537">
    <property type="entry name" value="Retrotran_Ty1/copia-like"/>
</dbReference>
<dbReference type="InterPro" id="IPR012337">
    <property type="entry name" value="RNaseH-like_sf"/>
</dbReference>
<keyword evidence="2" id="KW-0378">Hydrolase</keyword>
<dbReference type="SUPFAM" id="SSF56672">
    <property type="entry name" value="DNA/RNA polymerases"/>
    <property type="match status" value="1"/>
</dbReference>
<organism evidence="4 5">
    <name type="scientific">Hibiscus sabdariffa</name>
    <name type="common">roselle</name>
    <dbReference type="NCBI Taxonomy" id="183260"/>
    <lineage>
        <taxon>Eukaryota</taxon>
        <taxon>Viridiplantae</taxon>
        <taxon>Streptophyta</taxon>
        <taxon>Embryophyta</taxon>
        <taxon>Tracheophyta</taxon>
        <taxon>Spermatophyta</taxon>
        <taxon>Magnoliopsida</taxon>
        <taxon>eudicotyledons</taxon>
        <taxon>Gunneridae</taxon>
        <taxon>Pentapetalae</taxon>
        <taxon>rosids</taxon>
        <taxon>malvids</taxon>
        <taxon>Malvales</taxon>
        <taxon>Malvaceae</taxon>
        <taxon>Malvoideae</taxon>
        <taxon>Hibiscus</taxon>
    </lineage>
</organism>
<keyword evidence="1" id="KW-0479">Metal-binding</keyword>
<reference evidence="4 5" key="1">
    <citation type="journal article" date="2024" name="G3 (Bethesda)">
        <title>Genome assembly of Hibiscus sabdariffa L. provides insights into metabolisms of medicinal natural products.</title>
        <authorList>
            <person name="Kim T."/>
        </authorList>
    </citation>
    <scope>NUCLEOTIDE SEQUENCE [LARGE SCALE GENOMIC DNA]</scope>
    <source>
        <strain evidence="4">TK-2024</strain>
        <tissue evidence="4">Old leaves</tissue>
    </source>
</reference>
<evidence type="ECO:0000259" key="3">
    <source>
        <dbReference type="PROSITE" id="PS50994"/>
    </source>
</evidence>
<dbReference type="Proteomes" id="UP001396334">
    <property type="component" value="Unassembled WGS sequence"/>
</dbReference>
<sequence>MTKAPFSGKGERASDLLGLIHSDVCGPMNTQARGGNQYFITFTDDFSRYGYIYLMRHKSEALERFKEFKNEVQNQHGKSIKALRSDRGGEYLSQDFDELLKECGIVSQLTPPGTPQWNGVSERRNRTLLDMVRSMMSHTDLPTSFWGYALETAAFTLNRVPSKSKNALFVGYPKETKGYYFYNENKVFVARTGVFLEKEFLTNSGKGRNIELEEVQQQQVIEPEVERISQAVEENPTDLETQPLRRTTRERHEPERYGFLVKTHGDVILVDQDEPKTYQEAVASPDSEKWLEAMRSEMDSMSENQVWTLVEPPEGIKPIGCKWVFKKKTDMDGNVQTYKGRLVAKVAAFHDYEIWQMDVKTTFLNGKLEEDVYMTQPEGFVTPEDARKVCKLQRSIYGLKQASRSWNLRFNEAIQEFGFIRNEDEPCVYKKFSGSIVSFLVLYVDDILIIGNDIPTLQSIKTWLSSCFSMKDLGEAAYILGVKIYRDRSRRLLGLSQSTYIDKVLKRFSMEESKRGFLPMRHGISLSKEMCPSTPQERERMSQIPYASAIGSIMYAMICTRPDLSYALSMTSRYQANPGEGHWTAVKNILKYLRRTKDVFLVYGGEEELRIKGYTDASFQTDKDDSRSQSGFVFCLNGGAVSWKSSKQETIADSTTKAEYVSASEATKDDVWIKEFISELRVVPSILDAVGLYCDNNGAIAQAKEPRSHHGPKHTFKCFYLIR</sequence>
<proteinExistence type="predicted"/>
<dbReference type="InterPro" id="IPR043502">
    <property type="entry name" value="DNA/RNA_pol_sf"/>
</dbReference>
<dbReference type="PROSITE" id="PS50994">
    <property type="entry name" value="INTEGRASE"/>
    <property type="match status" value="1"/>
</dbReference>
<evidence type="ECO:0000313" key="4">
    <source>
        <dbReference type="EMBL" id="KAK9018726.1"/>
    </source>
</evidence>
<dbReference type="InterPro" id="IPR001584">
    <property type="entry name" value="Integrase_cat-core"/>
</dbReference>
<dbReference type="PANTHER" id="PTHR42648:SF27">
    <property type="entry name" value="RNA-DIRECTED DNA POLYMERASE"/>
    <property type="match status" value="1"/>
</dbReference>
<dbReference type="Pfam" id="PF00665">
    <property type="entry name" value="rve"/>
    <property type="match status" value="1"/>
</dbReference>
<accession>A0ABR2S121</accession>
<dbReference type="InterPro" id="IPR057670">
    <property type="entry name" value="SH3_retrovirus"/>
</dbReference>
<feature type="domain" description="Integrase catalytic" evidence="3">
    <location>
        <begin position="1"/>
        <end position="181"/>
    </location>
</feature>
<dbReference type="Pfam" id="PF07727">
    <property type="entry name" value="RVT_2"/>
    <property type="match status" value="2"/>
</dbReference>
<comment type="caution">
    <text evidence="4">The sequence shown here is derived from an EMBL/GenBank/DDBJ whole genome shotgun (WGS) entry which is preliminary data.</text>
</comment>
<gene>
    <name evidence="4" type="ORF">V6N11_033773</name>
</gene>
<dbReference type="SUPFAM" id="SSF53098">
    <property type="entry name" value="Ribonuclease H-like"/>
    <property type="match status" value="1"/>
</dbReference>
<dbReference type="EMBL" id="JBBPBN010000018">
    <property type="protein sequence ID" value="KAK9018726.1"/>
    <property type="molecule type" value="Genomic_DNA"/>
</dbReference>
<evidence type="ECO:0000256" key="2">
    <source>
        <dbReference type="ARBA" id="ARBA00022801"/>
    </source>
</evidence>
<dbReference type="CDD" id="cd09272">
    <property type="entry name" value="RNase_HI_RT_Ty1"/>
    <property type="match status" value="1"/>
</dbReference>
<evidence type="ECO:0000256" key="1">
    <source>
        <dbReference type="ARBA" id="ARBA00022723"/>
    </source>
</evidence>
<keyword evidence="5" id="KW-1185">Reference proteome</keyword>
<name>A0ABR2S121_9ROSI</name>
<dbReference type="Pfam" id="PF25597">
    <property type="entry name" value="SH3_retrovirus"/>
    <property type="match status" value="1"/>
</dbReference>
<protein>
    <recommendedName>
        <fullName evidence="3">Integrase catalytic domain-containing protein</fullName>
    </recommendedName>
</protein>
<dbReference type="PANTHER" id="PTHR42648">
    <property type="entry name" value="TRANSPOSASE, PUTATIVE-RELATED"/>
    <property type="match status" value="1"/>
</dbReference>
<evidence type="ECO:0000313" key="5">
    <source>
        <dbReference type="Proteomes" id="UP001396334"/>
    </source>
</evidence>